<dbReference type="PANTHER" id="PTHR43849:SF2">
    <property type="entry name" value="BLL3936 PROTEIN"/>
    <property type="match status" value="1"/>
</dbReference>
<keyword evidence="2" id="KW-0812">Transmembrane</keyword>
<sequence>MTTHTTSPHAPGAATSGDELVASVDTGARNPVGWQAWLIPGIAFIWSLFQLYVISPLPFILQKAVPFHVIFNNTEIRAIHLAFALVLVAMAFPLFPKARLDRIPWYDFLLAALGAFVCLYLVIFADQIARRSGLPTTTDLIVSTTGMVLVGVAVYRALGLPLLIVVSVFLAYVFFGSSDIFPDVMRWAGASYGKAMWHFWMQTEGVFGVALGVSATLIFLFVLFGAILERAGAGNFFIQIAFGLLGHLRGGPAKAAVVASGLSGIYSGSSIANVVTTGTFTIPLMKKTGFPAEKAGAVEVASSTNGQLTPPVMGAAAFLIAEFTGTPYTDLIVYAFLPAVVSYIALLYIVHLEALKLGLKGLPPHADTKARSTARKFGGFLVGFIAIAALGFFVHYALGFLRAQFPGAGLLTASLMFLAFYLLCLIIAAARPDLHIDDPDAPLHEMPRAGAVVLTGLHFILPIIILLYLVMVERLSPGLSAFWATAAMIFIALTQHPIKAVLRGGKGIGAGFMRGLDEFFHGMVGGARNMIPIAVATGAAGIIVGTISLTGAHQVVGALIEQLAGGSLMAMLVLVAIMSLVLGMGLPTTANYIVVSSLMAPVIISLAASEGLIIPAVAAHLFVFYFGILADDTPPVGLAAYAAAGISGGDPIKTGFQGFGYDIRTALLPFLFIFNTELLLMHVVFVDGKPVAQFVDVFTGIKAFIIATVAMLAFAAATQRYFFTKNNIFETVLLLLAAGLLFRPGLALDMVQPPYAIHPGSEVYKVAEQVEPGTIMRLQLEGTDFNNPDQRPSIYLVVRPGEGATGQDRLADIGLEFMEDGDRVTVEEPFPATPFAYLSQDFDFYADEPVILESVQTPTERLPKELFYIPAFLIIALVIAMQKRRQTVPAF</sequence>
<keyword evidence="5" id="KW-1185">Reference proteome</keyword>
<comment type="subcellular location">
    <subcellularLocation>
        <location evidence="1">Cell inner membrane</location>
        <topology evidence="1">Multi-pass membrane protein</topology>
    </subcellularLocation>
</comment>
<feature type="domain" description="TRAP C4-dicarboxylate transport system permease DctM subunit" evidence="3">
    <location>
        <begin position="147"/>
        <end position="392"/>
    </location>
</feature>
<evidence type="ECO:0000259" key="3">
    <source>
        <dbReference type="Pfam" id="PF06808"/>
    </source>
</evidence>
<evidence type="ECO:0000313" key="4">
    <source>
        <dbReference type="EMBL" id="RAI03174.1"/>
    </source>
</evidence>
<name>A0A8B2NZQ2_9HYPH</name>
<accession>A0A8B2NZQ2</accession>
<comment type="function">
    <text evidence="1">Part of the tripartite ATP-independent periplasmic (TRAP) transport system.</text>
</comment>
<dbReference type="GO" id="GO:0005886">
    <property type="term" value="C:plasma membrane"/>
    <property type="evidence" value="ECO:0007669"/>
    <property type="project" value="UniProtKB-SubCell"/>
</dbReference>
<dbReference type="InterPro" id="IPR010656">
    <property type="entry name" value="DctM"/>
</dbReference>
<dbReference type="InterPro" id="IPR011853">
    <property type="entry name" value="TRAP_DctM-Dct_fused"/>
</dbReference>
<dbReference type="RefSeq" id="WP_111341631.1">
    <property type="nucleotide sequence ID" value="NZ_QHHQ01000001.1"/>
</dbReference>
<organism evidence="4 5">
    <name type="scientific">Acuticoccus sediminis</name>
    <dbReference type="NCBI Taxonomy" id="2184697"/>
    <lineage>
        <taxon>Bacteria</taxon>
        <taxon>Pseudomonadati</taxon>
        <taxon>Pseudomonadota</taxon>
        <taxon>Alphaproteobacteria</taxon>
        <taxon>Hyphomicrobiales</taxon>
        <taxon>Amorphaceae</taxon>
        <taxon>Acuticoccus</taxon>
    </lineage>
</organism>
<evidence type="ECO:0000256" key="1">
    <source>
        <dbReference type="RuleBase" id="RU369079"/>
    </source>
</evidence>
<feature type="transmembrane region" description="Helical" evidence="2">
    <location>
        <begin position="530"/>
        <end position="551"/>
    </location>
</feature>
<feature type="transmembrane region" description="Helical" evidence="2">
    <location>
        <begin position="78"/>
        <end position="96"/>
    </location>
</feature>
<feature type="transmembrane region" description="Helical" evidence="2">
    <location>
        <begin position="37"/>
        <end position="57"/>
    </location>
</feature>
<feature type="transmembrane region" description="Helical" evidence="2">
    <location>
        <begin position="866"/>
        <end position="882"/>
    </location>
</feature>
<feature type="transmembrane region" description="Helical" evidence="2">
    <location>
        <begin position="697"/>
        <end position="716"/>
    </location>
</feature>
<feature type="transmembrane region" description="Helical" evidence="2">
    <location>
        <begin position="475"/>
        <end position="493"/>
    </location>
</feature>
<feature type="transmembrane region" description="Helical" evidence="2">
    <location>
        <begin position="410"/>
        <end position="430"/>
    </location>
</feature>
<proteinExistence type="predicted"/>
<dbReference type="GO" id="GO:0022857">
    <property type="term" value="F:transmembrane transporter activity"/>
    <property type="evidence" value="ECO:0007669"/>
    <property type="project" value="UniProtKB-UniRule"/>
</dbReference>
<feature type="transmembrane region" description="Helical" evidence="2">
    <location>
        <begin position="108"/>
        <end position="128"/>
    </location>
</feature>
<keyword evidence="1" id="KW-0813">Transport</keyword>
<feature type="transmembrane region" description="Helical" evidence="2">
    <location>
        <begin position="666"/>
        <end position="685"/>
    </location>
</feature>
<gene>
    <name evidence="4" type="ORF">DLJ53_01210</name>
</gene>
<dbReference type="OrthoDB" id="9759894at2"/>
<feature type="transmembrane region" description="Helical" evidence="2">
    <location>
        <begin position="206"/>
        <end position="228"/>
    </location>
</feature>
<dbReference type="NCBIfam" id="TIGR02123">
    <property type="entry name" value="TRAP_fused"/>
    <property type="match status" value="1"/>
</dbReference>
<feature type="transmembrane region" description="Helical" evidence="2">
    <location>
        <begin position="451"/>
        <end position="469"/>
    </location>
</feature>
<reference evidence="4 5" key="1">
    <citation type="submission" date="2018-05" db="EMBL/GenBank/DDBJ databases">
        <title>Acuticoccus sediminis sp. nov., isolated from deep-sea sediment of Indian Ocean.</title>
        <authorList>
            <person name="Liu X."/>
            <person name="Lai Q."/>
            <person name="Du Y."/>
            <person name="Sun F."/>
            <person name="Zhang X."/>
            <person name="Wang S."/>
            <person name="Shao Z."/>
        </authorList>
    </citation>
    <scope>NUCLEOTIDE SEQUENCE [LARGE SCALE GENOMIC DNA]</scope>
    <source>
        <strain evidence="4 5">PTG4-2</strain>
    </source>
</reference>
<feature type="transmembrane region" description="Helical" evidence="2">
    <location>
        <begin position="377"/>
        <end position="398"/>
    </location>
</feature>
<dbReference type="Proteomes" id="UP000249590">
    <property type="component" value="Unassembled WGS sequence"/>
</dbReference>
<dbReference type="InterPro" id="IPR021814">
    <property type="entry name" value="DUF3394"/>
</dbReference>
<evidence type="ECO:0000313" key="5">
    <source>
        <dbReference type="Proteomes" id="UP000249590"/>
    </source>
</evidence>
<feature type="transmembrane region" description="Helical" evidence="2">
    <location>
        <begin position="164"/>
        <end position="185"/>
    </location>
</feature>
<keyword evidence="1" id="KW-1003">Cell membrane</keyword>
<feature type="domain" description="TRAP C4-dicarboxylate transport system permease DctM subunit" evidence="3">
    <location>
        <begin position="402"/>
        <end position="684"/>
    </location>
</feature>
<feature type="transmembrane region" description="Helical" evidence="2">
    <location>
        <begin position="563"/>
        <end position="582"/>
    </location>
</feature>
<dbReference type="PANTHER" id="PTHR43849">
    <property type="entry name" value="BLL3936 PROTEIN"/>
    <property type="match status" value="1"/>
</dbReference>
<feature type="transmembrane region" description="Helical" evidence="2">
    <location>
        <begin position="612"/>
        <end position="630"/>
    </location>
</feature>
<evidence type="ECO:0000256" key="2">
    <source>
        <dbReference type="SAM" id="Phobius"/>
    </source>
</evidence>
<dbReference type="Pfam" id="PF06808">
    <property type="entry name" value="DctM"/>
    <property type="match status" value="2"/>
</dbReference>
<dbReference type="EMBL" id="QHHQ01000001">
    <property type="protein sequence ID" value="RAI03174.1"/>
    <property type="molecule type" value="Genomic_DNA"/>
</dbReference>
<dbReference type="Pfam" id="PF11874">
    <property type="entry name" value="DUF3394"/>
    <property type="match status" value="1"/>
</dbReference>
<feature type="transmembrane region" description="Helical" evidence="2">
    <location>
        <begin position="331"/>
        <end position="350"/>
    </location>
</feature>
<protein>
    <submittedName>
        <fullName evidence="4">C4-dicarboxylate ABC transporter</fullName>
    </submittedName>
</protein>
<comment type="caution">
    <text evidence="4">The sequence shown here is derived from an EMBL/GenBank/DDBJ whole genome shotgun (WGS) entry which is preliminary data.</text>
</comment>
<keyword evidence="2" id="KW-1133">Transmembrane helix</keyword>
<keyword evidence="1" id="KW-0997">Cell inner membrane</keyword>
<keyword evidence="2" id="KW-0472">Membrane</keyword>
<dbReference type="AlphaFoldDB" id="A0A8B2NZQ2"/>